<dbReference type="PANTHER" id="PTHR11712">
    <property type="entry name" value="POLYKETIDE SYNTHASE-RELATED"/>
    <property type="match status" value="1"/>
</dbReference>
<gene>
    <name evidence="5" type="ORF">BST85_12765</name>
</gene>
<protein>
    <submittedName>
        <fullName evidence="5">Beta-ketoacyl synthase</fullName>
    </submittedName>
</protein>
<dbReference type="SMART" id="SM00825">
    <property type="entry name" value="PKS_KS"/>
    <property type="match status" value="1"/>
</dbReference>
<comment type="caution">
    <text evidence="5">The sequence shown here is derived from an EMBL/GenBank/DDBJ whole genome shotgun (WGS) entry which is preliminary data.</text>
</comment>
<dbReference type="EMBL" id="MQUB01000001">
    <property type="protein sequence ID" value="PQB06077.1"/>
    <property type="molecule type" value="Genomic_DNA"/>
</dbReference>
<sequence length="383" mass="41267">MPTPITITGLSSISALGTSDQEVFNAYLKGDPLFTRRRFENQDTWVSALSEQLETELEALKSERSIYGQLDRTVLMALHAARQLDLGRIPESDQIGVNIGSSRGATEKFEKYHGEYLENGRSSTFSSPTTTLGNISSWVAQDLGLDGMAMSHSVTCSTALHAVLNGIAWIQGGMADAFIAGGSEAPLTPFTVAQMKAMRLYSKVNDSLACHSLKMDKNGNTMVLGEAAGLVLLQKGITEKSQATVAGYGFASEPLDHPASISANGLCFQRSMQMALDKAQLDEVDVLVMHAPGTLKGDQAEMEAIRTIFRNKIPHLTTNKYLIGHTLGASGLMSLQMAVLMLQRDKIIQNPFYTITLTDSLVNSVMINAVGFGGNAVSILLTK</sequence>
<dbReference type="SUPFAM" id="SSF53901">
    <property type="entry name" value="Thiolase-like"/>
    <property type="match status" value="2"/>
</dbReference>
<dbReference type="Proteomes" id="UP000239800">
    <property type="component" value="Unassembled WGS sequence"/>
</dbReference>
<keyword evidence="2 3" id="KW-0808">Transferase</keyword>
<dbReference type="InterPro" id="IPR000794">
    <property type="entry name" value="Beta-ketoacyl_synthase"/>
</dbReference>
<evidence type="ECO:0000313" key="5">
    <source>
        <dbReference type="EMBL" id="PQB06077.1"/>
    </source>
</evidence>
<dbReference type="OrthoDB" id="1141849at2"/>
<dbReference type="PROSITE" id="PS52004">
    <property type="entry name" value="KS3_2"/>
    <property type="match status" value="1"/>
</dbReference>
<dbReference type="GO" id="GO:0004315">
    <property type="term" value="F:3-oxoacyl-[acyl-carrier-protein] synthase activity"/>
    <property type="evidence" value="ECO:0007669"/>
    <property type="project" value="TreeGrafter"/>
</dbReference>
<dbReference type="Pfam" id="PF00109">
    <property type="entry name" value="ketoacyl-synt"/>
    <property type="match status" value="1"/>
</dbReference>
<dbReference type="RefSeq" id="WP_104814012.1">
    <property type="nucleotide sequence ID" value="NZ_MQUB01000001.1"/>
</dbReference>
<dbReference type="InterPro" id="IPR016039">
    <property type="entry name" value="Thiolase-like"/>
</dbReference>
<dbReference type="InterPro" id="IPR014031">
    <property type="entry name" value="Ketoacyl_synth_C"/>
</dbReference>
<organism evidence="5 6">
    <name type="scientific">Aureitalea marina</name>
    <dbReference type="NCBI Taxonomy" id="930804"/>
    <lineage>
        <taxon>Bacteria</taxon>
        <taxon>Pseudomonadati</taxon>
        <taxon>Bacteroidota</taxon>
        <taxon>Flavobacteriia</taxon>
        <taxon>Flavobacteriales</taxon>
        <taxon>Flavobacteriaceae</taxon>
        <taxon>Aureitalea</taxon>
    </lineage>
</organism>
<dbReference type="AlphaFoldDB" id="A0A2S7KTY2"/>
<evidence type="ECO:0000256" key="3">
    <source>
        <dbReference type="RuleBase" id="RU003694"/>
    </source>
</evidence>
<dbReference type="Pfam" id="PF02801">
    <property type="entry name" value="Ketoacyl-synt_C"/>
    <property type="match status" value="1"/>
</dbReference>
<proteinExistence type="inferred from homology"/>
<dbReference type="GO" id="GO:0006633">
    <property type="term" value="P:fatty acid biosynthetic process"/>
    <property type="evidence" value="ECO:0007669"/>
    <property type="project" value="TreeGrafter"/>
</dbReference>
<evidence type="ECO:0000256" key="2">
    <source>
        <dbReference type="ARBA" id="ARBA00022679"/>
    </source>
</evidence>
<comment type="similarity">
    <text evidence="1 3">Belongs to the thiolase-like superfamily. Beta-ketoacyl-ACP synthases family.</text>
</comment>
<reference evidence="5 6" key="1">
    <citation type="submission" date="2016-11" db="EMBL/GenBank/DDBJ databases">
        <title>Trade-off between light-utilization and light-protection in marine flavobacteria.</title>
        <authorList>
            <person name="Kumagai Y."/>
        </authorList>
    </citation>
    <scope>NUCLEOTIDE SEQUENCE [LARGE SCALE GENOMIC DNA]</scope>
    <source>
        <strain evidence="5 6">NBRC 107741</strain>
    </source>
</reference>
<dbReference type="Gene3D" id="3.40.47.10">
    <property type="match status" value="1"/>
</dbReference>
<accession>A0A2S7KTY2</accession>
<evidence type="ECO:0000313" key="6">
    <source>
        <dbReference type="Proteomes" id="UP000239800"/>
    </source>
</evidence>
<keyword evidence="6" id="KW-1185">Reference proteome</keyword>
<feature type="domain" description="Ketosynthase family 3 (KS3)" evidence="4">
    <location>
        <begin position="2"/>
        <end position="383"/>
    </location>
</feature>
<dbReference type="PANTHER" id="PTHR11712:SF336">
    <property type="entry name" value="3-OXOACYL-[ACYL-CARRIER-PROTEIN] SYNTHASE, MITOCHONDRIAL"/>
    <property type="match status" value="1"/>
</dbReference>
<evidence type="ECO:0000259" key="4">
    <source>
        <dbReference type="PROSITE" id="PS52004"/>
    </source>
</evidence>
<name>A0A2S7KTY2_9FLAO</name>
<dbReference type="InterPro" id="IPR014030">
    <property type="entry name" value="Ketoacyl_synth_N"/>
</dbReference>
<dbReference type="InterPro" id="IPR020841">
    <property type="entry name" value="PKS_Beta-ketoAc_synthase_dom"/>
</dbReference>
<evidence type="ECO:0000256" key="1">
    <source>
        <dbReference type="ARBA" id="ARBA00008467"/>
    </source>
</evidence>